<feature type="transmembrane region" description="Helical" evidence="4">
    <location>
        <begin position="139"/>
        <end position="157"/>
    </location>
</feature>
<comment type="similarity">
    <text evidence="4">Belongs to the copper transporter (Ctr) (TC 1.A.56) family. SLC31A subfamily.</text>
</comment>
<evidence type="ECO:0000256" key="3">
    <source>
        <dbReference type="ARBA" id="ARBA00023136"/>
    </source>
</evidence>
<dbReference type="GO" id="GO:0005886">
    <property type="term" value="C:plasma membrane"/>
    <property type="evidence" value="ECO:0007669"/>
    <property type="project" value="TreeGrafter"/>
</dbReference>
<proteinExistence type="inferred from homology"/>
<keyword evidence="3 4" id="KW-0472">Membrane</keyword>
<comment type="caution">
    <text evidence="5">The sequence shown here is derived from an EMBL/GenBank/DDBJ whole genome shotgun (WGS) entry which is preliminary data.</text>
</comment>
<keyword evidence="6" id="KW-1185">Reference proteome</keyword>
<feature type="transmembrane region" description="Helical" evidence="4">
    <location>
        <begin position="72"/>
        <end position="90"/>
    </location>
</feature>
<comment type="subcellular location">
    <subcellularLocation>
        <location evidence="4">Membrane</location>
        <topology evidence="4">Multi-pass membrane protein</topology>
    </subcellularLocation>
</comment>
<gene>
    <name evidence="5" type="ORF">CEP54_013130</name>
</gene>
<dbReference type="PANTHER" id="PTHR12483:SF120">
    <property type="entry name" value="HIGH-AFFINITY COPPER TRANSPORTER CTRA2"/>
    <property type="match status" value="1"/>
</dbReference>
<reference evidence="5 6" key="1">
    <citation type="submission" date="2017-06" db="EMBL/GenBank/DDBJ databases">
        <title>Comparative genomic analysis of Ambrosia Fusariam Clade fungi.</title>
        <authorList>
            <person name="Stajich J.E."/>
            <person name="Carrillo J."/>
            <person name="Kijimoto T."/>
            <person name="Eskalen A."/>
            <person name="O'Donnell K."/>
            <person name="Kasson M."/>
        </authorList>
    </citation>
    <scope>NUCLEOTIDE SEQUENCE [LARGE SCALE GENOMIC DNA]</scope>
    <source>
        <strain evidence="5 6">NRRL62584</strain>
    </source>
</reference>
<keyword evidence="4" id="KW-0186">Copper</keyword>
<dbReference type="PANTHER" id="PTHR12483">
    <property type="entry name" value="SOLUTE CARRIER FAMILY 31 COPPER TRANSPORTERS"/>
    <property type="match status" value="1"/>
</dbReference>
<dbReference type="OrthoDB" id="73901at2759"/>
<dbReference type="AlphaFoldDB" id="A0A428P4T3"/>
<feature type="transmembrane region" description="Helical" evidence="4">
    <location>
        <begin position="163"/>
        <end position="182"/>
    </location>
</feature>
<keyword evidence="2 4" id="KW-1133">Transmembrane helix</keyword>
<dbReference type="STRING" id="1325734.A0A428P4T3"/>
<name>A0A428P4T3_9HYPO</name>
<sequence>MDMSTMTMAMGTAMSEMPTATSVSDSMSTSMGDMDMSHSSSMMPASDMAMVFFRAVTTPLFSSAWTPSSDGTYAGTCIFLIVFAVIHQILNAVKRTLFSSPDAVVLPRDSYSSNMSAADLLREQLANHPFRMATETSRALFQVVTSGMGYLLMIAVMTMNVGYFLSVLGGIFLGTLIAGRFGSDAASGH</sequence>
<dbReference type="EMBL" id="NKCI01000205">
    <property type="protein sequence ID" value="RSL48016.1"/>
    <property type="molecule type" value="Genomic_DNA"/>
</dbReference>
<organism evidence="5 6">
    <name type="scientific">Fusarium duplospermum</name>
    <dbReference type="NCBI Taxonomy" id="1325734"/>
    <lineage>
        <taxon>Eukaryota</taxon>
        <taxon>Fungi</taxon>
        <taxon>Dikarya</taxon>
        <taxon>Ascomycota</taxon>
        <taxon>Pezizomycotina</taxon>
        <taxon>Sordariomycetes</taxon>
        <taxon>Hypocreomycetidae</taxon>
        <taxon>Hypocreales</taxon>
        <taxon>Nectriaceae</taxon>
        <taxon>Fusarium</taxon>
        <taxon>Fusarium solani species complex</taxon>
    </lineage>
</organism>
<dbReference type="InterPro" id="IPR007274">
    <property type="entry name" value="Cop_transporter"/>
</dbReference>
<evidence type="ECO:0000313" key="6">
    <source>
        <dbReference type="Proteomes" id="UP000288168"/>
    </source>
</evidence>
<keyword evidence="4" id="KW-0187">Copper transport</keyword>
<keyword evidence="4" id="KW-0813">Transport</keyword>
<dbReference type="Proteomes" id="UP000288168">
    <property type="component" value="Unassembled WGS sequence"/>
</dbReference>
<accession>A0A428P4T3</accession>
<dbReference type="Pfam" id="PF04145">
    <property type="entry name" value="Ctr"/>
    <property type="match status" value="1"/>
</dbReference>
<evidence type="ECO:0000256" key="4">
    <source>
        <dbReference type="RuleBase" id="RU367022"/>
    </source>
</evidence>
<keyword evidence="4" id="KW-0406">Ion transport</keyword>
<evidence type="ECO:0000256" key="2">
    <source>
        <dbReference type="ARBA" id="ARBA00022989"/>
    </source>
</evidence>
<evidence type="ECO:0000313" key="5">
    <source>
        <dbReference type="EMBL" id="RSL48016.1"/>
    </source>
</evidence>
<dbReference type="GO" id="GO:0005375">
    <property type="term" value="F:copper ion transmembrane transporter activity"/>
    <property type="evidence" value="ECO:0007669"/>
    <property type="project" value="UniProtKB-UniRule"/>
</dbReference>
<evidence type="ECO:0000256" key="1">
    <source>
        <dbReference type="ARBA" id="ARBA00022692"/>
    </source>
</evidence>
<protein>
    <recommendedName>
        <fullName evidence="4">Copper transport protein</fullName>
    </recommendedName>
</protein>
<keyword evidence="1 4" id="KW-0812">Transmembrane</keyword>